<gene>
    <name evidence="2" type="ORF">Tci_853303</name>
</gene>
<organism evidence="2">
    <name type="scientific">Tanacetum cinerariifolium</name>
    <name type="common">Dalmatian daisy</name>
    <name type="synonym">Chrysanthemum cinerariifolium</name>
    <dbReference type="NCBI Taxonomy" id="118510"/>
    <lineage>
        <taxon>Eukaryota</taxon>
        <taxon>Viridiplantae</taxon>
        <taxon>Streptophyta</taxon>
        <taxon>Embryophyta</taxon>
        <taxon>Tracheophyta</taxon>
        <taxon>Spermatophyta</taxon>
        <taxon>Magnoliopsida</taxon>
        <taxon>eudicotyledons</taxon>
        <taxon>Gunneridae</taxon>
        <taxon>Pentapetalae</taxon>
        <taxon>asterids</taxon>
        <taxon>campanulids</taxon>
        <taxon>Asterales</taxon>
        <taxon>Asteraceae</taxon>
        <taxon>Asteroideae</taxon>
        <taxon>Anthemideae</taxon>
        <taxon>Anthemidinae</taxon>
        <taxon>Tanacetum</taxon>
    </lineage>
</organism>
<keyword evidence="1" id="KW-0732">Signal</keyword>
<reference evidence="2" key="1">
    <citation type="journal article" date="2019" name="Sci. Rep.">
        <title>Draft genome of Tanacetum cinerariifolium, the natural source of mosquito coil.</title>
        <authorList>
            <person name="Yamashiro T."/>
            <person name="Shiraishi A."/>
            <person name="Satake H."/>
            <person name="Nakayama K."/>
        </authorList>
    </citation>
    <scope>NUCLEOTIDE SEQUENCE</scope>
</reference>
<feature type="chain" id="PRO_5025671117" evidence="1">
    <location>
        <begin position="26"/>
        <end position="134"/>
    </location>
</feature>
<evidence type="ECO:0000256" key="1">
    <source>
        <dbReference type="SAM" id="SignalP"/>
    </source>
</evidence>
<dbReference type="EMBL" id="BKCJ011079375">
    <property type="protein sequence ID" value="GFC81333.1"/>
    <property type="molecule type" value="Genomic_DNA"/>
</dbReference>
<name>A0A699R649_TANCI</name>
<proteinExistence type="predicted"/>
<feature type="signal peptide" evidence="1">
    <location>
        <begin position="1"/>
        <end position="25"/>
    </location>
</feature>
<sequence length="134" mass="14459">FNLEFGTDEMALVLTTLFLLCKLGCDPLALTGKVTPVEDSTGLLRTTFVEDGVLIGVFPDEGICSVNLILLLLLIGVTSINLVPKSLMQGQVCLRMISNSWIRLVYLHAESKEVLSGLSNLSFSTISLRVAVSS</sequence>
<accession>A0A699R649</accession>
<evidence type="ECO:0000313" key="2">
    <source>
        <dbReference type="EMBL" id="GFC81333.1"/>
    </source>
</evidence>
<feature type="non-terminal residue" evidence="2">
    <location>
        <position position="1"/>
    </location>
</feature>
<dbReference type="AlphaFoldDB" id="A0A699R649"/>
<protein>
    <submittedName>
        <fullName evidence="2">Uncharacterized protein</fullName>
    </submittedName>
</protein>
<comment type="caution">
    <text evidence="2">The sequence shown here is derived from an EMBL/GenBank/DDBJ whole genome shotgun (WGS) entry which is preliminary data.</text>
</comment>